<sequence length="503" mass="58230">MLKKDKELKVKLELNKSDHFSSVKGMLRILIPELEVVQDEEADIVVKNHLEIENNQIIIKTNLKGNEYILKKEEKDLEIQDPRYEEVDLRRRCRNKVKLHIYKLLTQYLDYPLSPWGILIGVRPTKIGHFLLDKGFSYSKVKENLTNNYGVKRKKAELLVKIVKREREYLPTFQEAKKMVNIYIGIPFCPSCCGYCSFPSYGLDQNAKYLRPFLDSLKYEIEEIGNWIIENEIQVKTIYFGGGTPTILSKGQLEELLDLVKDKLWDLGVQEFNVEAGRADTITKGKLELLKEYQVDRISINPQTMNQMTLKRIGRAHTVQKVQEAFNLARKVGFENINMDLIIGLPGETKEDFQRTALEIEKLKPDSLTVHTMAIKRASKWKKSIAKIDFPSENEVNDMLGISQQLAAKLNMEPYYMYRQKYILGNLENIGYAKTGLESIYNIIMMEERATVIGLGGGAMTKLVKPNNWRLDRLPNPKDPKIYIDQVKERTASKLQRLTSLFR</sequence>
<dbReference type="SFLD" id="SFLDG01065">
    <property type="entry name" value="anaerobic_coproporphyrinogen-I"/>
    <property type="match status" value="1"/>
</dbReference>
<dbReference type="OrthoDB" id="9808022at2"/>
<dbReference type="STRING" id="142842.SAMN02745118_01664"/>
<dbReference type="SMART" id="SM00729">
    <property type="entry name" value="Elp3"/>
    <property type="match status" value="1"/>
</dbReference>
<reference evidence="3" key="1">
    <citation type="submission" date="2017-02" db="EMBL/GenBank/DDBJ databases">
        <authorList>
            <person name="Varghese N."/>
            <person name="Submissions S."/>
        </authorList>
    </citation>
    <scope>NUCLEOTIDE SEQUENCE [LARGE SCALE GENOMIC DNA]</scope>
    <source>
        <strain evidence="3">ATCC BAA-73</strain>
    </source>
</reference>
<dbReference type="EMBL" id="FUWM01000012">
    <property type="protein sequence ID" value="SJZ72565.1"/>
    <property type="molecule type" value="Genomic_DNA"/>
</dbReference>
<dbReference type="InterPro" id="IPR058240">
    <property type="entry name" value="rSAM_sf"/>
</dbReference>
<dbReference type="PANTHER" id="PTHR13932:SF1">
    <property type="entry name" value="OXYGEN-INDEPENDENT COPROPORPHYRINOGEN-III OXIDASE-LIKE PROTEIN HEMZ"/>
    <property type="match status" value="1"/>
</dbReference>
<dbReference type="InterPro" id="IPR023995">
    <property type="entry name" value="HemZ"/>
</dbReference>
<dbReference type="RefSeq" id="WP_078810125.1">
    <property type="nucleotide sequence ID" value="NZ_FUWM01000012.1"/>
</dbReference>
<dbReference type="InterPro" id="IPR034505">
    <property type="entry name" value="Coproporphyrinogen-III_oxidase"/>
</dbReference>
<keyword evidence="3" id="KW-1185">Reference proteome</keyword>
<dbReference type="Proteomes" id="UP000190625">
    <property type="component" value="Unassembled WGS sequence"/>
</dbReference>
<evidence type="ECO:0000313" key="2">
    <source>
        <dbReference type="EMBL" id="SJZ72565.1"/>
    </source>
</evidence>
<dbReference type="GO" id="GO:0003824">
    <property type="term" value="F:catalytic activity"/>
    <property type="evidence" value="ECO:0007669"/>
    <property type="project" value="InterPro"/>
</dbReference>
<dbReference type="SFLD" id="SFLDF00310">
    <property type="entry name" value="oxygen-independent_coproporphy"/>
    <property type="match status" value="1"/>
</dbReference>
<gene>
    <name evidence="2" type="ORF">SAMN02745118_01664</name>
</gene>
<dbReference type="GO" id="GO:0051539">
    <property type="term" value="F:4 iron, 4 sulfur cluster binding"/>
    <property type="evidence" value="ECO:0007669"/>
    <property type="project" value="TreeGrafter"/>
</dbReference>
<evidence type="ECO:0000259" key="1">
    <source>
        <dbReference type="PROSITE" id="PS51918"/>
    </source>
</evidence>
<evidence type="ECO:0000313" key="3">
    <source>
        <dbReference type="Proteomes" id="UP000190625"/>
    </source>
</evidence>
<dbReference type="InterPro" id="IPR007197">
    <property type="entry name" value="rSAM"/>
</dbReference>
<dbReference type="PANTHER" id="PTHR13932">
    <property type="entry name" value="COPROPORPHYRINIGEN III OXIDASE"/>
    <property type="match status" value="1"/>
</dbReference>
<dbReference type="Pfam" id="PF04055">
    <property type="entry name" value="Radical_SAM"/>
    <property type="match status" value="1"/>
</dbReference>
<feature type="domain" description="Radical SAM core" evidence="1">
    <location>
        <begin position="174"/>
        <end position="413"/>
    </location>
</feature>
<dbReference type="SUPFAM" id="SSF102114">
    <property type="entry name" value="Radical SAM enzymes"/>
    <property type="match status" value="1"/>
</dbReference>
<dbReference type="InterPro" id="IPR006638">
    <property type="entry name" value="Elp3/MiaA/NifB-like_rSAM"/>
</dbReference>
<dbReference type="AlphaFoldDB" id="A0A1T4N0N7"/>
<dbReference type="PROSITE" id="PS51918">
    <property type="entry name" value="RADICAL_SAM"/>
    <property type="match status" value="1"/>
</dbReference>
<accession>A0A1T4N0N7</accession>
<dbReference type="CDD" id="cd01335">
    <property type="entry name" value="Radical_SAM"/>
    <property type="match status" value="1"/>
</dbReference>
<dbReference type="SFLD" id="SFLDG01082">
    <property type="entry name" value="B12-binding_domain_containing"/>
    <property type="match status" value="1"/>
</dbReference>
<dbReference type="GO" id="GO:0006779">
    <property type="term" value="P:porphyrin-containing compound biosynthetic process"/>
    <property type="evidence" value="ECO:0007669"/>
    <property type="project" value="TreeGrafter"/>
</dbReference>
<protein>
    <submittedName>
        <fullName evidence="2">Oxygen-independent coproporphyrinogen-3 oxidase</fullName>
    </submittedName>
</protein>
<dbReference type="GO" id="GO:0005737">
    <property type="term" value="C:cytoplasm"/>
    <property type="evidence" value="ECO:0007669"/>
    <property type="project" value="TreeGrafter"/>
</dbReference>
<dbReference type="SFLD" id="SFLDS00029">
    <property type="entry name" value="Radical_SAM"/>
    <property type="match status" value="1"/>
</dbReference>
<name>A0A1T4N0N7_9FIRM</name>
<dbReference type="NCBIfam" id="TIGR03994">
    <property type="entry name" value="rSAM_HemZ"/>
    <property type="match status" value="1"/>
</dbReference>
<proteinExistence type="predicted"/>
<dbReference type="InterPro" id="IPR023404">
    <property type="entry name" value="rSAM_horseshoe"/>
</dbReference>
<dbReference type="Gene3D" id="3.80.30.20">
    <property type="entry name" value="tm_1862 like domain"/>
    <property type="match status" value="1"/>
</dbReference>
<organism evidence="2 3">
    <name type="scientific">Selenihalanaerobacter shriftii</name>
    <dbReference type="NCBI Taxonomy" id="142842"/>
    <lineage>
        <taxon>Bacteria</taxon>
        <taxon>Bacillati</taxon>
        <taxon>Bacillota</taxon>
        <taxon>Clostridia</taxon>
        <taxon>Halanaerobiales</taxon>
        <taxon>Halobacteroidaceae</taxon>
        <taxon>Selenihalanaerobacter</taxon>
    </lineage>
</organism>